<gene>
    <name evidence="1" type="ORF">PsorP6_006639</name>
</gene>
<dbReference type="Proteomes" id="UP001163321">
    <property type="component" value="Chromosome 4"/>
</dbReference>
<reference evidence="1 2" key="1">
    <citation type="journal article" date="2022" name="bioRxiv">
        <title>The genome of the oomycete Peronosclerospora sorghi, a cosmopolitan pathogen of maize and sorghum, is inflated with dispersed pseudogenes.</title>
        <authorList>
            <person name="Fletcher K."/>
            <person name="Martin F."/>
            <person name="Isakeit T."/>
            <person name="Cavanaugh K."/>
            <person name="Magill C."/>
            <person name="Michelmore R."/>
        </authorList>
    </citation>
    <scope>NUCLEOTIDE SEQUENCE [LARGE SCALE GENOMIC DNA]</scope>
    <source>
        <strain evidence="1">P6</strain>
    </source>
</reference>
<dbReference type="EMBL" id="CM047583">
    <property type="protein sequence ID" value="KAI9913915.1"/>
    <property type="molecule type" value="Genomic_DNA"/>
</dbReference>
<sequence length="219" mass="25452">MAKFITSGVDQREDALDMLDVPLSTARNLRHDATMLTSHHTKKIEERASFGNLAARLKRLGRRRGDKDIMTQVGILFRRLKLKKVKDKHFEDPNFKRWYDTIVMTAHFQNWLLQLKSEMNIANRLLEYQRQSWVRLNSNSAQVFKYLKLHKVDNLAENPLLNVSVDFFYHSPEGNRNKDQTLAVIRAKLLSSPNSPVEGDEEGAKKLATTVYDKFVSFF</sequence>
<accession>A0ACC0W4Y3</accession>
<comment type="caution">
    <text evidence="1">The sequence shown here is derived from an EMBL/GenBank/DDBJ whole genome shotgun (WGS) entry which is preliminary data.</text>
</comment>
<organism evidence="1 2">
    <name type="scientific">Peronosclerospora sorghi</name>
    <dbReference type="NCBI Taxonomy" id="230839"/>
    <lineage>
        <taxon>Eukaryota</taxon>
        <taxon>Sar</taxon>
        <taxon>Stramenopiles</taxon>
        <taxon>Oomycota</taxon>
        <taxon>Peronosporomycetes</taxon>
        <taxon>Peronosporales</taxon>
        <taxon>Peronosporaceae</taxon>
        <taxon>Peronosclerospora</taxon>
    </lineage>
</organism>
<evidence type="ECO:0000313" key="2">
    <source>
        <dbReference type="Proteomes" id="UP001163321"/>
    </source>
</evidence>
<protein>
    <submittedName>
        <fullName evidence="1">Uncharacterized protein</fullName>
    </submittedName>
</protein>
<evidence type="ECO:0000313" key="1">
    <source>
        <dbReference type="EMBL" id="KAI9913915.1"/>
    </source>
</evidence>
<proteinExistence type="predicted"/>
<name>A0ACC0W4Y3_9STRA</name>
<keyword evidence="2" id="KW-1185">Reference proteome</keyword>